<dbReference type="InParanoid" id="A0A3Q7I1V1"/>
<accession>A0A3Q7I1V1</accession>
<dbReference type="PANTHER" id="PTHR48450:SF1">
    <property type="entry name" value="DUF1985 DOMAIN-CONTAINING PROTEIN"/>
    <property type="match status" value="1"/>
</dbReference>
<dbReference type="AlphaFoldDB" id="A0A3Q7I1V1"/>
<keyword evidence="2" id="KW-1185">Reference proteome</keyword>
<reference evidence="1" key="2">
    <citation type="submission" date="2019-01" db="UniProtKB">
        <authorList>
            <consortium name="EnsemblPlants"/>
        </authorList>
    </citation>
    <scope>IDENTIFICATION</scope>
    <source>
        <strain evidence="1">cv. Heinz 1706</strain>
    </source>
</reference>
<proteinExistence type="predicted"/>
<dbReference type="PANTHER" id="PTHR48450">
    <property type="entry name" value="DUF1985 DOMAIN-CONTAINING PROTEIN"/>
    <property type="match status" value="1"/>
</dbReference>
<reference evidence="1" key="1">
    <citation type="journal article" date="2012" name="Nature">
        <title>The tomato genome sequence provides insights into fleshy fruit evolution.</title>
        <authorList>
            <consortium name="Tomato Genome Consortium"/>
        </authorList>
    </citation>
    <scope>NUCLEOTIDE SEQUENCE [LARGE SCALE GENOMIC DNA]</scope>
    <source>
        <strain evidence="1">cv. Heinz 1706</strain>
    </source>
</reference>
<evidence type="ECO:0000313" key="1">
    <source>
        <dbReference type="EnsemblPlants" id="Solyc09g059103.1.1"/>
    </source>
</evidence>
<sequence length="180" mass="20583">MQEIRSKFNNDPIIFVDGGVKNNVDVVTVSNKKRKHKADVHTVHNDKNEAVGSGLIEHKAVKYLGQREPTSISHMQCYTNIDVMNVLSSKPTESLYRQFCGNTCFAQLSSIRRCHIHAKTIRCMFLREIEDSSKDAILIHVNDTTLCFTIHNFALITRLTCSDNENDFVFDTEETNRIIH</sequence>
<dbReference type="Gramene" id="Solyc09g059103.1.1">
    <property type="protein sequence ID" value="Solyc09g059103.1.1"/>
    <property type="gene ID" value="Solyc09g059103.1"/>
</dbReference>
<dbReference type="Proteomes" id="UP000004994">
    <property type="component" value="Chromosome 9"/>
</dbReference>
<dbReference type="EnsemblPlants" id="Solyc09g059103.1.1">
    <property type="protein sequence ID" value="Solyc09g059103.1.1"/>
    <property type="gene ID" value="Solyc09g059103.1"/>
</dbReference>
<evidence type="ECO:0000313" key="2">
    <source>
        <dbReference type="Proteomes" id="UP000004994"/>
    </source>
</evidence>
<protein>
    <submittedName>
        <fullName evidence="1">Uncharacterized protein</fullName>
    </submittedName>
</protein>
<organism evidence="1">
    <name type="scientific">Solanum lycopersicum</name>
    <name type="common">Tomato</name>
    <name type="synonym">Lycopersicon esculentum</name>
    <dbReference type="NCBI Taxonomy" id="4081"/>
    <lineage>
        <taxon>Eukaryota</taxon>
        <taxon>Viridiplantae</taxon>
        <taxon>Streptophyta</taxon>
        <taxon>Embryophyta</taxon>
        <taxon>Tracheophyta</taxon>
        <taxon>Spermatophyta</taxon>
        <taxon>Magnoliopsida</taxon>
        <taxon>eudicotyledons</taxon>
        <taxon>Gunneridae</taxon>
        <taxon>Pentapetalae</taxon>
        <taxon>asterids</taxon>
        <taxon>lamiids</taxon>
        <taxon>Solanales</taxon>
        <taxon>Solanaceae</taxon>
        <taxon>Solanoideae</taxon>
        <taxon>Solaneae</taxon>
        <taxon>Solanum</taxon>
        <taxon>Solanum subgen. Lycopersicon</taxon>
    </lineage>
</organism>
<name>A0A3Q7I1V1_SOLLC</name>